<evidence type="ECO:0000313" key="3">
    <source>
        <dbReference type="Proteomes" id="UP001162881"/>
    </source>
</evidence>
<gene>
    <name evidence="2" type="ORF">MTR62_04755</name>
</gene>
<accession>A0ABT0BAD9</accession>
<sequence length="225" mass="25307">MVMVSWPRALRLIRSIYPPIDLFEDIADPRDWDALASLESKTNPRLRDEIGQLDKVPPERRVAGPGASLVMAPFVHCSTDRPGRFTDGTYGVYSAGNSEEVALREVAHHHARAMRAVDEEPGWHSQFRMLVGALERELDDVTHDAAAHDPDSWAYSQRLGAEHRQAGSDGLLYRSVRCHEGLCAALFWPDAVAIPIQGDHYQMHWDGTRVDRVLNCTTRQEFALV</sequence>
<dbReference type="EMBL" id="JALHLF010000010">
    <property type="protein sequence ID" value="MCJ2182014.1"/>
    <property type="molecule type" value="Genomic_DNA"/>
</dbReference>
<dbReference type="RefSeq" id="WP_244017499.1">
    <property type="nucleotide sequence ID" value="NZ_JALHLF010000010.1"/>
</dbReference>
<keyword evidence="3" id="KW-1185">Reference proteome</keyword>
<name>A0ABT0BAD9_9SPHN</name>
<evidence type="ECO:0000259" key="1">
    <source>
        <dbReference type="SMART" id="SM00953"/>
    </source>
</evidence>
<dbReference type="Pfam" id="PF08808">
    <property type="entry name" value="RES"/>
    <property type="match status" value="1"/>
</dbReference>
<dbReference type="Proteomes" id="UP001162881">
    <property type="component" value="Unassembled WGS sequence"/>
</dbReference>
<dbReference type="InterPro" id="IPR014914">
    <property type="entry name" value="RES_dom"/>
</dbReference>
<protein>
    <submittedName>
        <fullName evidence="2">RES family NAD+ phosphorylase</fullName>
    </submittedName>
</protein>
<reference evidence="2" key="1">
    <citation type="submission" date="2022-03" db="EMBL/GenBank/DDBJ databases">
        <title>Identification of a novel bacterium isolated from mangrove sediments.</title>
        <authorList>
            <person name="Pan X."/>
        </authorList>
    </citation>
    <scope>NUCLEOTIDE SEQUENCE</scope>
    <source>
        <strain evidence="2">B1949</strain>
    </source>
</reference>
<proteinExistence type="predicted"/>
<organism evidence="2 3">
    <name type="scientific">Novosphingobium organovorum</name>
    <dbReference type="NCBI Taxonomy" id="2930092"/>
    <lineage>
        <taxon>Bacteria</taxon>
        <taxon>Pseudomonadati</taxon>
        <taxon>Pseudomonadota</taxon>
        <taxon>Alphaproteobacteria</taxon>
        <taxon>Sphingomonadales</taxon>
        <taxon>Sphingomonadaceae</taxon>
        <taxon>Novosphingobium</taxon>
    </lineage>
</organism>
<feature type="domain" description="RES" evidence="1">
    <location>
        <begin position="73"/>
        <end position="198"/>
    </location>
</feature>
<evidence type="ECO:0000313" key="2">
    <source>
        <dbReference type="EMBL" id="MCJ2182014.1"/>
    </source>
</evidence>
<dbReference type="SMART" id="SM00953">
    <property type="entry name" value="RES"/>
    <property type="match status" value="1"/>
</dbReference>
<comment type="caution">
    <text evidence="2">The sequence shown here is derived from an EMBL/GenBank/DDBJ whole genome shotgun (WGS) entry which is preliminary data.</text>
</comment>